<dbReference type="RefSeq" id="WP_256117361.1">
    <property type="nucleotide sequence ID" value="NZ_WHSB02000004.1"/>
</dbReference>
<comment type="caution">
    <text evidence="2">The sequence shown here is derived from an EMBL/GenBank/DDBJ whole genome shotgun (WGS) entry which is preliminary data.</text>
</comment>
<dbReference type="Proteomes" id="UP000996601">
    <property type="component" value="Unassembled WGS sequence"/>
</dbReference>
<name>A0ABT1R6W3_9HYPH</name>
<accession>A0ABT1R6W3</accession>
<dbReference type="EMBL" id="WHSB02000004">
    <property type="protein sequence ID" value="MCQ4630927.1"/>
    <property type="molecule type" value="Genomic_DNA"/>
</dbReference>
<evidence type="ECO:0000313" key="3">
    <source>
        <dbReference type="Proteomes" id="UP000996601"/>
    </source>
</evidence>
<protein>
    <submittedName>
        <fullName evidence="2">DUF935 domain-containing protein</fullName>
    </submittedName>
</protein>
<feature type="region of interest" description="Disordered" evidence="1">
    <location>
        <begin position="397"/>
        <end position="430"/>
    </location>
</feature>
<reference evidence="2" key="1">
    <citation type="submission" date="2021-07" db="EMBL/GenBank/DDBJ databases">
        <title>Shinella sp. nov., a novel member of the genus Shinella from water.</title>
        <authorList>
            <person name="Deng Y."/>
        </authorList>
    </citation>
    <scope>NUCLEOTIDE SEQUENCE</scope>
    <source>
        <strain evidence="2">CPCC 100929</strain>
    </source>
</reference>
<feature type="compositionally biased region" description="Basic and acidic residues" evidence="1">
    <location>
        <begin position="417"/>
        <end position="430"/>
    </location>
</feature>
<gene>
    <name evidence="2" type="ORF">GB927_012815</name>
</gene>
<organism evidence="2 3">
    <name type="scientific">Shinella lacus</name>
    <dbReference type="NCBI Taxonomy" id="2654216"/>
    <lineage>
        <taxon>Bacteria</taxon>
        <taxon>Pseudomonadati</taxon>
        <taxon>Pseudomonadota</taxon>
        <taxon>Alphaproteobacteria</taxon>
        <taxon>Hyphomicrobiales</taxon>
        <taxon>Rhizobiaceae</taxon>
        <taxon>Shinella</taxon>
    </lineage>
</organism>
<feature type="compositionally biased region" description="Basic and acidic residues" evidence="1">
    <location>
        <begin position="398"/>
        <end position="408"/>
    </location>
</feature>
<sequence length="524" mass="57528">MTLLDRFGNPLKAPQKQVLLEEQSAPTLTGVRSLWNENVASGLTPSRLARILKESGDPGGDFRDYLTLAEEMEEREPQYRMALAQRKLAIRNLAPVVEAASKSAKDKEISASVQRMLDTTAFRSTMMHLADGIAKGFAVAENLWRMDGSFWSLPRIVQRDQRHFQFDRITGRELRLRHDGVFEGVELPQAKYVVHIPTLLSGLPIRQGLARTACWIFMLKSFSLKDWMSFLEIYGMPFRIGKYGPNASKEDKRALLKAVANVAADGGCIIPESMLLEFIETKAGNAGENAFKGMAEYLDDQFAKLILGQTMTSDDGSSEAQANVHDDIRLLILRADGDDMAATVQRDVVDPFVAFNHGAHVDAPQVTFPVPDPEDIKLLMDATKTFVEMGGTVPAGPVREKLGWRDPVDGEEVLGGTKKEEPPKEPTPKDAAEAMRRLFDKTASPMSIAADDITEGFAEEMTAEWEEQLSPLMDAIRKATAAATDFPSLLKALENVTTGDVGLGGRLAAATFVARIMGGGREDG</sequence>
<evidence type="ECO:0000313" key="2">
    <source>
        <dbReference type="EMBL" id="MCQ4630927.1"/>
    </source>
</evidence>
<dbReference type="Pfam" id="PF06074">
    <property type="entry name" value="Portal_Mu"/>
    <property type="match status" value="1"/>
</dbReference>
<proteinExistence type="predicted"/>
<keyword evidence="3" id="KW-1185">Reference proteome</keyword>
<dbReference type="InterPro" id="IPR009279">
    <property type="entry name" value="Portal_Mu"/>
</dbReference>
<evidence type="ECO:0000256" key="1">
    <source>
        <dbReference type="SAM" id="MobiDB-lite"/>
    </source>
</evidence>